<gene>
    <name evidence="2" type="ORF">CALCODRAFT_499460</name>
</gene>
<dbReference type="InParanoid" id="A0A165EFJ6"/>
<accession>A0A165EFJ6</accession>
<dbReference type="EMBL" id="KV424008">
    <property type="protein sequence ID" value="KZT54763.1"/>
    <property type="molecule type" value="Genomic_DNA"/>
</dbReference>
<protein>
    <submittedName>
        <fullName evidence="2">Uncharacterized protein</fullName>
    </submittedName>
</protein>
<evidence type="ECO:0000313" key="3">
    <source>
        <dbReference type="Proteomes" id="UP000076842"/>
    </source>
</evidence>
<dbReference type="AlphaFoldDB" id="A0A165EFJ6"/>
<proteinExistence type="predicted"/>
<keyword evidence="3" id="KW-1185">Reference proteome</keyword>
<name>A0A165EFJ6_9BASI</name>
<evidence type="ECO:0000313" key="2">
    <source>
        <dbReference type="EMBL" id="KZT54763.1"/>
    </source>
</evidence>
<organism evidence="2 3">
    <name type="scientific">Calocera cornea HHB12733</name>
    <dbReference type="NCBI Taxonomy" id="1353952"/>
    <lineage>
        <taxon>Eukaryota</taxon>
        <taxon>Fungi</taxon>
        <taxon>Dikarya</taxon>
        <taxon>Basidiomycota</taxon>
        <taxon>Agaricomycotina</taxon>
        <taxon>Dacrymycetes</taxon>
        <taxon>Dacrymycetales</taxon>
        <taxon>Dacrymycetaceae</taxon>
        <taxon>Calocera</taxon>
    </lineage>
</organism>
<feature type="region of interest" description="Disordered" evidence="1">
    <location>
        <begin position="86"/>
        <end position="107"/>
    </location>
</feature>
<feature type="compositionally biased region" description="Basic and acidic residues" evidence="1">
    <location>
        <begin position="95"/>
        <end position="107"/>
    </location>
</feature>
<reference evidence="2 3" key="1">
    <citation type="journal article" date="2016" name="Mol. Biol. Evol.">
        <title>Comparative Genomics of Early-Diverging Mushroom-Forming Fungi Provides Insights into the Origins of Lignocellulose Decay Capabilities.</title>
        <authorList>
            <person name="Nagy L.G."/>
            <person name="Riley R."/>
            <person name="Tritt A."/>
            <person name="Adam C."/>
            <person name="Daum C."/>
            <person name="Floudas D."/>
            <person name="Sun H."/>
            <person name="Yadav J.S."/>
            <person name="Pangilinan J."/>
            <person name="Larsson K.H."/>
            <person name="Matsuura K."/>
            <person name="Barry K."/>
            <person name="Labutti K."/>
            <person name="Kuo R."/>
            <person name="Ohm R.A."/>
            <person name="Bhattacharya S.S."/>
            <person name="Shirouzu T."/>
            <person name="Yoshinaga Y."/>
            <person name="Martin F.M."/>
            <person name="Grigoriev I.V."/>
            <person name="Hibbett D.S."/>
        </authorList>
    </citation>
    <scope>NUCLEOTIDE SEQUENCE [LARGE SCALE GENOMIC DNA]</scope>
    <source>
        <strain evidence="2 3">HHB12733</strain>
    </source>
</reference>
<dbReference type="Proteomes" id="UP000076842">
    <property type="component" value="Unassembled WGS sequence"/>
</dbReference>
<sequence>MSQRSRCFRRAIFMRAEPSYNSSLWKYRALRSAPGSALRKSFVRCDLIGSWFGHLDLEPKSSLLCILVGAFLQRRCRITVQEPLSEEVSTVELPSHGRDTRPGDVYL</sequence>
<evidence type="ECO:0000256" key="1">
    <source>
        <dbReference type="SAM" id="MobiDB-lite"/>
    </source>
</evidence>